<evidence type="ECO:0000256" key="8">
    <source>
        <dbReference type="ARBA" id="ARBA00023125"/>
    </source>
</evidence>
<dbReference type="CDD" id="cd00140">
    <property type="entry name" value="beta_clamp"/>
    <property type="match status" value="1"/>
</dbReference>
<dbReference type="GO" id="GO:0008408">
    <property type="term" value="F:3'-5' exonuclease activity"/>
    <property type="evidence" value="ECO:0007669"/>
    <property type="project" value="InterPro"/>
</dbReference>
<comment type="subcellular location">
    <subcellularLocation>
        <location evidence="1 9">Cytoplasm</location>
    </subcellularLocation>
</comment>
<dbReference type="SMART" id="SM00480">
    <property type="entry name" value="POL3Bc"/>
    <property type="match status" value="1"/>
</dbReference>
<dbReference type="AlphaFoldDB" id="A0A0P6Z131"/>
<feature type="domain" description="DNA polymerase III beta sliding clamp N-terminal" evidence="10">
    <location>
        <begin position="1"/>
        <end position="120"/>
    </location>
</feature>
<dbReference type="Pfam" id="PF00712">
    <property type="entry name" value="DNA_pol3_beta"/>
    <property type="match status" value="1"/>
</dbReference>
<keyword evidence="4 9" id="KW-0808">Transferase</keyword>
<keyword evidence="3 9" id="KW-0963">Cytoplasm</keyword>
<evidence type="ECO:0000256" key="4">
    <source>
        <dbReference type="ARBA" id="ARBA00022679"/>
    </source>
</evidence>
<feature type="domain" description="DNA polymerase III beta sliding clamp central" evidence="11">
    <location>
        <begin position="131"/>
        <end position="249"/>
    </location>
</feature>
<dbReference type="GO" id="GO:0003887">
    <property type="term" value="F:DNA-directed DNA polymerase activity"/>
    <property type="evidence" value="ECO:0007669"/>
    <property type="project" value="UniProtKB-UniRule"/>
</dbReference>
<dbReference type="Pfam" id="PF02768">
    <property type="entry name" value="DNA_pol3_beta_3"/>
    <property type="match status" value="1"/>
</dbReference>
<proteinExistence type="inferred from homology"/>
<evidence type="ECO:0000259" key="11">
    <source>
        <dbReference type="Pfam" id="PF02767"/>
    </source>
</evidence>
<keyword evidence="5 9" id="KW-0548">Nucleotidyltransferase</keyword>
<dbReference type="RefSeq" id="WP_054533208.1">
    <property type="nucleotide sequence ID" value="NZ_LGKP01000008.1"/>
</dbReference>
<evidence type="ECO:0000256" key="3">
    <source>
        <dbReference type="ARBA" id="ARBA00022490"/>
    </source>
</evidence>
<organism evidence="13 14">
    <name type="scientific">Herpetosiphon geysericola</name>
    <dbReference type="NCBI Taxonomy" id="70996"/>
    <lineage>
        <taxon>Bacteria</taxon>
        <taxon>Bacillati</taxon>
        <taxon>Chloroflexota</taxon>
        <taxon>Chloroflexia</taxon>
        <taxon>Herpetosiphonales</taxon>
        <taxon>Herpetosiphonaceae</taxon>
        <taxon>Herpetosiphon</taxon>
    </lineage>
</organism>
<feature type="domain" description="DNA polymerase III beta sliding clamp C-terminal" evidence="12">
    <location>
        <begin position="259"/>
        <end position="379"/>
    </location>
</feature>
<evidence type="ECO:0000256" key="1">
    <source>
        <dbReference type="ARBA" id="ARBA00004496"/>
    </source>
</evidence>
<dbReference type="GO" id="GO:0005737">
    <property type="term" value="C:cytoplasm"/>
    <property type="evidence" value="ECO:0007669"/>
    <property type="project" value="UniProtKB-SubCell"/>
</dbReference>
<dbReference type="InterPro" id="IPR001001">
    <property type="entry name" value="DNA_polIII_beta"/>
</dbReference>
<evidence type="ECO:0000256" key="9">
    <source>
        <dbReference type="PIRNR" id="PIRNR000804"/>
    </source>
</evidence>
<name>A0A0P6Z131_9CHLR</name>
<evidence type="ECO:0000313" key="13">
    <source>
        <dbReference type="EMBL" id="KPL91009.1"/>
    </source>
</evidence>
<dbReference type="Proteomes" id="UP000050277">
    <property type="component" value="Unassembled WGS sequence"/>
</dbReference>
<keyword evidence="6 9" id="KW-0235">DNA replication</keyword>
<accession>A0A0P6Z131</accession>
<evidence type="ECO:0000259" key="12">
    <source>
        <dbReference type="Pfam" id="PF02768"/>
    </source>
</evidence>
<evidence type="ECO:0000259" key="10">
    <source>
        <dbReference type="Pfam" id="PF00712"/>
    </source>
</evidence>
<dbReference type="InterPro" id="IPR022634">
    <property type="entry name" value="DNA_polIII_beta_N"/>
</dbReference>
<comment type="caution">
    <text evidence="13">The sequence shown here is derived from an EMBL/GenBank/DDBJ whole genome shotgun (WGS) entry which is preliminary data.</text>
</comment>
<dbReference type="PATRIC" id="fig|70996.4.peg.5371"/>
<dbReference type="InterPro" id="IPR046938">
    <property type="entry name" value="DNA_clamp_sf"/>
</dbReference>
<dbReference type="Gene3D" id="3.70.10.10">
    <property type="match status" value="1"/>
</dbReference>
<dbReference type="OrthoDB" id="8421503at2"/>
<dbReference type="GO" id="GO:0003677">
    <property type="term" value="F:DNA binding"/>
    <property type="evidence" value="ECO:0007669"/>
    <property type="project" value="UniProtKB-UniRule"/>
</dbReference>
<evidence type="ECO:0000313" key="14">
    <source>
        <dbReference type="Proteomes" id="UP000050277"/>
    </source>
</evidence>
<dbReference type="GO" id="GO:0006271">
    <property type="term" value="P:DNA strand elongation involved in DNA replication"/>
    <property type="evidence" value="ECO:0007669"/>
    <property type="project" value="TreeGrafter"/>
</dbReference>
<dbReference type="GO" id="GO:0009360">
    <property type="term" value="C:DNA polymerase III complex"/>
    <property type="evidence" value="ECO:0007669"/>
    <property type="project" value="InterPro"/>
</dbReference>
<keyword evidence="8" id="KW-0238">DNA-binding</keyword>
<keyword evidence="7 9" id="KW-0239">DNA-directed DNA polymerase</keyword>
<dbReference type="EMBL" id="LGKP01000008">
    <property type="protein sequence ID" value="KPL91009.1"/>
    <property type="molecule type" value="Genomic_DNA"/>
</dbReference>
<dbReference type="InterPro" id="IPR022635">
    <property type="entry name" value="DNA_polIII_beta_C"/>
</dbReference>
<dbReference type="InterPro" id="IPR022637">
    <property type="entry name" value="DNA_polIII_beta_cen"/>
</dbReference>
<evidence type="ECO:0000256" key="6">
    <source>
        <dbReference type="ARBA" id="ARBA00022705"/>
    </source>
</evidence>
<dbReference type="PANTHER" id="PTHR30478:SF0">
    <property type="entry name" value="BETA SLIDING CLAMP"/>
    <property type="match status" value="1"/>
</dbReference>
<comment type="function">
    <text evidence="9">Confers DNA tethering and processivity to DNA polymerases and other proteins. Acts as a clamp, forming a ring around DNA (a reaction catalyzed by the clamp-loading complex) which diffuses in an ATP-independent manner freely and bidirectionally along dsDNA. Initially characterized for its ability to contact the catalytic subunit of DNA polymerase III (Pol III), a complex, multichain enzyme responsible for most of the replicative synthesis in bacteria; Pol III exhibits 3'-5' exonuclease proofreading activity. The beta chain is required for initiation of replication as well as for processivity of DNA replication.</text>
</comment>
<evidence type="ECO:0000256" key="5">
    <source>
        <dbReference type="ARBA" id="ARBA00022695"/>
    </source>
</evidence>
<dbReference type="SUPFAM" id="SSF55979">
    <property type="entry name" value="DNA clamp"/>
    <property type="match status" value="3"/>
</dbReference>
<dbReference type="Gene3D" id="3.10.150.10">
    <property type="entry name" value="DNA Polymerase III, subunit A, domain 2"/>
    <property type="match status" value="1"/>
</dbReference>
<gene>
    <name evidence="13" type="ORF">SE18_04435</name>
</gene>
<comment type="similarity">
    <text evidence="2 9">Belongs to the beta sliding clamp family.</text>
</comment>
<evidence type="ECO:0000256" key="7">
    <source>
        <dbReference type="ARBA" id="ARBA00022932"/>
    </source>
</evidence>
<dbReference type="PIRSF" id="PIRSF000804">
    <property type="entry name" value="DNA_pol_III_b"/>
    <property type="match status" value="1"/>
</dbReference>
<reference evidence="13 14" key="1">
    <citation type="submission" date="2015-07" db="EMBL/GenBank/DDBJ databases">
        <title>Whole genome sequence of Herpetosiphon geysericola DSM 7119.</title>
        <authorList>
            <person name="Hemp J."/>
            <person name="Ward L.M."/>
            <person name="Pace L.A."/>
            <person name="Fischer W.W."/>
        </authorList>
    </citation>
    <scope>NUCLEOTIDE SEQUENCE [LARGE SCALE GENOMIC DNA]</scope>
    <source>
        <strain evidence="13 14">DSM 7119</strain>
    </source>
</reference>
<protein>
    <recommendedName>
        <fullName evidence="9">Beta sliding clamp</fullName>
    </recommendedName>
</protein>
<comment type="subunit">
    <text evidence="9">Forms a ring-shaped head-to-tail homodimer around DNA.</text>
</comment>
<dbReference type="NCBIfam" id="TIGR00663">
    <property type="entry name" value="dnan"/>
    <property type="match status" value="1"/>
</dbReference>
<dbReference type="PANTHER" id="PTHR30478">
    <property type="entry name" value="DNA POLYMERASE III SUBUNIT BETA"/>
    <property type="match status" value="1"/>
</dbReference>
<sequence length="381" mass="40215">MRLACLQENLKRGLALAGHAVAGRSSLPVLANILLATESGRLKLAGNNLEIGITALVGAKVEEDGAITIPAKLLSDLVGNLPNDTVELEVDPRTQTLTVTCRGTKANIKGIDADEFPAMPALGDEPVLAYIPAELLRKVVGQVVVAAAAENTNPNPILQGVLIRLSGTQATFAAIDGYRLAVRTIELPEPVAHDAELVIPSKAMAELGRTLGDSENPIAMSITPNGGQVIFHSDTVDFVSRVIDGKFPDYERFVPPASNNATRSVISTAEFSRAVKRIALFSQAAGNIVTLTMERGDGSEPGRLLLNANAAEIGESVEAISALINGDDGKLALNVRYLQEALGAIDTDQVALETQTPNSPGVFRPIGGDEYLHLVMPMRIP</sequence>
<dbReference type="Pfam" id="PF02767">
    <property type="entry name" value="DNA_pol3_beta_2"/>
    <property type="match status" value="1"/>
</dbReference>
<dbReference type="STRING" id="70996.SE18_04435"/>
<keyword evidence="14" id="KW-1185">Reference proteome</keyword>
<evidence type="ECO:0000256" key="2">
    <source>
        <dbReference type="ARBA" id="ARBA00010752"/>
    </source>
</evidence>